<reference evidence="3" key="1">
    <citation type="submission" date="2023-08" db="EMBL/GenBank/DDBJ databases">
        <authorList>
            <person name="Alioto T."/>
            <person name="Alioto T."/>
            <person name="Gomez Garrido J."/>
        </authorList>
    </citation>
    <scope>NUCLEOTIDE SEQUENCE</scope>
</reference>
<protein>
    <submittedName>
        <fullName evidence="3">Uncharacterized protein</fullName>
    </submittedName>
</protein>
<evidence type="ECO:0000256" key="1">
    <source>
        <dbReference type="SAM" id="MobiDB-lite"/>
    </source>
</evidence>
<feature type="compositionally biased region" description="Low complexity" evidence="1">
    <location>
        <begin position="71"/>
        <end position="86"/>
    </location>
</feature>
<keyword evidence="2" id="KW-0812">Transmembrane</keyword>
<keyword evidence="2" id="KW-1133">Transmembrane helix</keyword>
<dbReference type="EMBL" id="OX597824">
    <property type="protein sequence ID" value="CAI9730486.1"/>
    <property type="molecule type" value="Genomic_DNA"/>
</dbReference>
<dbReference type="AlphaFoldDB" id="A0AA36B9R0"/>
<evidence type="ECO:0000313" key="4">
    <source>
        <dbReference type="Proteomes" id="UP001162480"/>
    </source>
</evidence>
<dbReference type="Proteomes" id="UP001162480">
    <property type="component" value="Chromosome 11"/>
</dbReference>
<evidence type="ECO:0000313" key="3">
    <source>
        <dbReference type="EMBL" id="CAI9730486.1"/>
    </source>
</evidence>
<accession>A0AA36B9R0</accession>
<feature type="region of interest" description="Disordered" evidence="1">
    <location>
        <begin position="71"/>
        <end position="94"/>
    </location>
</feature>
<proteinExistence type="predicted"/>
<gene>
    <name evidence="3" type="ORF">OCTVUL_1B016688</name>
</gene>
<keyword evidence="2" id="KW-0472">Membrane</keyword>
<sequence length="163" mass="16807">MFLKSTDACSSSAAGVDKTPVSVGKPPATVAPMISSACHKNESVAKRYGPHSHTDYKAAITTATATTTTTATTATATTTSSNTNRRSGGGGGGGSSRNFTYALAVVSLSVFLLVVCYAIWTLSIETILPVVTESNKNLEDLRPNNLPPLLIPAASGFNVNTIL</sequence>
<feature type="transmembrane region" description="Helical" evidence="2">
    <location>
        <begin position="99"/>
        <end position="120"/>
    </location>
</feature>
<name>A0AA36B9R0_OCTVU</name>
<keyword evidence="4" id="KW-1185">Reference proteome</keyword>
<evidence type="ECO:0000256" key="2">
    <source>
        <dbReference type="SAM" id="Phobius"/>
    </source>
</evidence>
<feature type="region of interest" description="Disordered" evidence="1">
    <location>
        <begin position="1"/>
        <end position="22"/>
    </location>
</feature>
<organism evidence="3 4">
    <name type="scientific">Octopus vulgaris</name>
    <name type="common">Common octopus</name>
    <dbReference type="NCBI Taxonomy" id="6645"/>
    <lineage>
        <taxon>Eukaryota</taxon>
        <taxon>Metazoa</taxon>
        <taxon>Spiralia</taxon>
        <taxon>Lophotrochozoa</taxon>
        <taxon>Mollusca</taxon>
        <taxon>Cephalopoda</taxon>
        <taxon>Coleoidea</taxon>
        <taxon>Octopodiformes</taxon>
        <taxon>Octopoda</taxon>
        <taxon>Incirrata</taxon>
        <taxon>Octopodidae</taxon>
        <taxon>Octopus</taxon>
    </lineage>
</organism>